<dbReference type="GO" id="GO:0051920">
    <property type="term" value="F:peroxiredoxin activity"/>
    <property type="evidence" value="ECO:0007669"/>
    <property type="project" value="InterPro"/>
</dbReference>
<evidence type="ECO:0000259" key="1">
    <source>
        <dbReference type="Pfam" id="PF02627"/>
    </source>
</evidence>
<dbReference type="InterPro" id="IPR003779">
    <property type="entry name" value="CMD-like"/>
</dbReference>
<organism evidence="2 3">
    <name type="scientific">Pseudogemmobacter humi</name>
    <dbReference type="NCBI Taxonomy" id="2483812"/>
    <lineage>
        <taxon>Bacteria</taxon>
        <taxon>Pseudomonadati</taxon>
        <taxon>Pseudomonadota</taxon>
        <taxon>Alphaproteobacteria</taxon>
        <taxon>Rhodobacterales</taxon>
        <taxon>Paracoccaceae</taxon>
        <taxon>Pseudogemmobacter</taxon>
    </lineage>
</organism>
<gene>
    <name evidence="2" type="ORF">XINFAN_01356</name>
</gene>
<evidence type="ECO:0000313" key="3">
    <source>
        <dbReference type="Proteomes" id="UP000277498"/>
    </source>
</evidence>
<feature type="domain" description="Carboxymuconolactone decarboxylase-like" evidence="1">
    <location>
        <begin position="41"/>
        <end position="107"/>
    </location>
</feature>
<dbReference type="EMBL" id="UXAW01000051">
    <property type="protein sequence ID" value="VDC25003.1"/>
    <property type="molecule type" value="Genomic_DNA"/>
</dbReference>
<sequence length="179" mass="18945">MLIGETDPEKMRPAQRAAYDQIASGPRGGVPFPFLAMLDAPQFAAAIQGVGEAIRYHGVLDDRLREIAILAAAAAWGSGYEWAYHDAIAARLGMTPDERGAVLDGSARGLAPAEALCVRYIRAAVLERRADQDLLAGLVAALGREAATEITTIAGYYPLLALFLSAGQLDSPLPERIAA</sequence>
<keyword evidence="3" id="KW-1185">Reference proteome</keyword>
<dbReference type="RefSeq" id="WP_124085773.1">
    <property type="nucleotide sequence ID" value="NZ_UXAW01000051.1"/>
</dbReference>
<dbReference type="OrthoDB" id="9129225at2"/>
<dbReference type="PANTHER" id="PTHR34846">
    <property type="entry name" value="4-CARBOXYMUCONOLACTONE DECARBOXYLASE FAMILY PROTEIN (AFU_ORTHOLOGUE AFUA_6G11590)"/>
    <property type="match status" value="1"/>
</dbReference>
<evidence type="ECO:0000313" key="2">
    <source>
        <dbReference type="EMBL" id="VDC25003.1"/>
    </source>
</evidence>
<reference evidence="2 3" key="1">
    <citation type="submission" date="2018-11" db="EMBL/GenBank/DDBJ databases">
        <authorList>
            <person name="Criscuolo A."/>
        </authorList>
    </citation>
    <scope>NUCLEOTIDE SEQUENCE [LARGE SCALE GENOMIC DNA]</scope>
    <source>
        <strain evidence="2">ACIP111625</strain>
    </source>
</reference>
<dbReference type="AlphaFoldDB" id="A0A3P5WNE6"/>
<dbReference type="Gene3D" id="1.20.1290.10">
    <property type="entry name" value="AhpD-like"/>
    <property type="match status" value="1"/>
</dbReference>
<accession>A0A3P5WNE6</accession>
<dbReference type="Pfam" id="PF02627">
    <property type="entry name" value="CMD"/>
    <property type="match status" value="1"/>
</dbReference>
<dbReference type="SUPFAM" id="SSF69118">
    <property type="entry name" value="AhpD-like"/>
    <property type="match status" value="1"/>
</dbReference>
<dbReference type="PANTHER" id="PTHR34846:SF11">
    <property type="entry name" value="4-CARBOXYMUCONOLACTONE DECARBOXYLASE FAMILY PROTEIN (AFU_ORTHOLOGUE AFUA_6G11590)"/>
    <property type="match status" value="1"/>
</dbReference>
<dbReference type="Proteomes" id="UP000277498">
    <property type="component" value="Unassembled WGS sequence"/>
</dbReference>
<protein>
    <submittedName>
        <fullName evidence="2">Carboxymuconolactone decarboxylase family protein</fullName>
    </submittedName>
</protein>
<name>A0A3P5WNE6_9RHOB</name>
<dbReference type="InterPro" id="IPR029032">
    <property type="entry name" value="AhpD-like"/>
</dbReference>
<proteinExistence type="predicted"/>